<protein>
    <submittedName>
        <fullName evidence="2">ANK_REP_REGION domain-containing protein</fullName>
    </submittedName>
</protein>
<reference evidence="2" key="1">
    <citation type="submission" date="2017-02" db="UniProtKB">
        <authorList>
            <consortium name="WormBaseParasite"/>
        </authorList>
    </citation>
    <scope>IDENTIFICATION</scope>
</reference>
<evidence type="ECO:0000313" key="2">
    <source>
        <dbReference type="WBParaSite" id="SPAL_0001206300.1"/>
    </source>
</evidence>
<evidence type="ECO:0000313" key="1">
    <source>
        <dbReference type="Proteomes" id="UP000046392"/>
    </source>
</evidence>
<dbReference type="AlphaFoldDB" id="A0A0N5C250"/>
<dbReference type="Proteomes" id="UP000046392">
    <property type="component" value="Unplaced"/>
</dbReference>
<proteinExistence type="predicted"/>
<name>A0A0N5C250_STREA</name>
<dbReference type="WBParaSite" id="SPAL_0001206300.1">
    <property type="protein sequence ID" value="SPAL_0001206300.1"/>
    <property type="gene ID" value="SPAL_0001206300"/>
</dbReference>
<keyword evidence="1" id="KW-1185">Reference proteome</keyword>
<organism evidence="1 2">
    <name type="scientific">Strongyloides papillosus</name>
    <name type="common">Intestinal threadworm</name>
    <dbReference type="NCBI Taxonomy" id="174720"/>
    <lineage>
        <taxon>Eukaryota</taxon>
        <taxon>Metazoa</taxon>
        <taxon>Ecdysozoa</taxon>
        <taxon>Nematoda</taxon>
        <taxon>Chromadorea</taxon>
        <taxon>Rhabditida</taxon>
        <taxon>Tylenchina</taxon>
        <taxon>Panagrolaimomorpha</taxon>
        <taxon>Strongyloidoidea</taxon>
        <taxon>Strongyloididae</taxon>
        <taxon>Strongyloides</taxon>
    </lineage>
</organism>
<accession>A0A0N5C250</accession>
<sequence>MSSVKRRKYANELRYNRVSTNNTVSNEPNLPPTLRNEQTASLLDTAVHKEHTDFQNINNDFILTEDSRGSDDIEYSTSEESNFSIDAFTDEQTYGNVTHDDNSDYESYSFFNDLHYDSNEKIYADSEYCIDEFVSEFLILKLKGNISDLCANQLLKMFKKYMKQPNLVPSNIIACRKHLHKSVPLYAKTLALTKREKISNDEELLEYPFLQLVKLNVIHNYKHYARFITGDNELTLDLLLHSDGAQICVSDKNELWPLTASIVQLEDRMRFSFHNLIPISMSVSNKKPSFKELCRQVKNFDTKKFVVINMKKTINDKIENKMIKLRVKFQGLTGDIPAIRSLMNLTFHTSNYSCTGCYVYGTKQFDLSERSKRLCYLYEENTAIRSQELYEEDLDYLRSNPLLKSHYGVVGESFLGKNILITQLITDYMHTSLMGPISQDFMLLIDGFDYNNRGNVEHASGFSDINKQYYERSISRCKYTLEMKRKLRSLNDVTNYKSSEWKLVCLYSIPIMILPCCNDDKRQLSHLLLLLCCLISSLLTENLSADNLDSIDKSFKLWFNERSKHLGSIALSLKSHLHLHYKNLYEKFGP</sequence>